<dbReference type="Pfam" id="PF04230">
    <property type="entry name" value="PS_pyruv_trans"/>
    <property type="match status" value="1"/>
</dbReference>
<gene>
    <name evidence="2" type="ORF">Cri9333_2783</name>
</gene>
<protein>
    <recommendedName>
        <fullName evidence="1">Polysaccharide pyruvyl transferase domain-containing protein</fullName>
    </recommendedName>
</protein>
<dbReference type="STRING" id="1173022.Cri9333_2783"/>
<dbReference type="PATRIC" id="fig|1173022.3.peg.3018"/>
<dbReference type="AlphaFoldDB" id="K9W1F5"/>
<evidence type="ECO:0000313" key="2">
    <source>
        <dbReference type="EMBL" id="AFZ13629.1"/>
    </source>
</evidence>
<keyword evidence="3" id="KW-1185">Reference proteome</keyword>
<name>K9W1F5_9CYAN</name>
<dbReference type="PANTHER" id="PTHR36836:SF1">
    <property type="entry name" value="COLANIC ACID BIOSYNTHESIS PROTEIN WCAK"/>
    <property type="match status" value="1"/>
</dbReference>
<sequence length="429" mass="47458">MLIVIENSGYYLDNLGDVSMLQVATRRLKNLWPNATIKVLTNSGDKLTHFCPNTYPLSPRGRQVWASPLASRVYKVIPSKAAQYIADLECQLRKYSPSLASSILKLKFKLKRRTESATYFQEFMEAINGADLVVATGGGYVTDVFEEGVLSNLDTLILATSLGKPTVMLGQGLGPFWNQKSLTKLKAVFPLLDLVALREERVGLPFLKSLGISQDRILVTGDDAIELAYEAHTRELGNGIGVNLRASKYSGVNQGIFETVQLALQGAAMRRDVPLVAVPISCSSYKGYEDSDSLTIQKLLKGYDDTSDGGQYLDTPLKVIEQVRHCRVVVTGSYHAGVFALAQGVPVIGLAKSQYYLDKFLGLADQFGSGCDVILLDNDRQLREKLEASILKAWEEAEQLRPQLLESARRQIEMGYAAYQRVYELVQSR</sequence>
<reference evidence="2 3" key="1">
    <citation type="submission" date="2012-06" db="EMBL/GenBank/DDBJ databases">
        <title>Finished chromosome of genome of Crinalium epipsammum PCC 9333.</title>
        <authorList>
            <consortium name="US DOE Joint Genome Institute"/>
            <person name="Gugger M."/>
            <person name="Coursin T."/>
            <person name="Rippka R."/>
            <person name="Tandeau De Marsac N."/>
            <person name="Huntemann M."/>
            <person name="Wei C.-L."/>
            <person name="Han J."/>
            <person name="Detter J.C."/>
            <person name="Han C."/>
            <person name="Tapia R."/>
            <person name="Davenport K."/>
            <person name="Daligault H."/>
            <person name="Erkkila T."/>
            <person name="Gu W."/>
            <person name="Munk A.C.C."/>
            <person name="Teshima H."/>
            <person name="Xu Y."/>
            <person name="Chain P."/>
            <person name="Chen A."/>
            <person name="Krypides N."/>
            <person name="Mavromatis K."/>
            <person name="Markowitz V."/>
            <person name="Szeto E."/>
            <person name="Ivanova N."/>
            <person name="Mikhailova N."/>
            <person name="Ovchinnikova G."/>
            <person name="Pagani I."/>
            <person name="Pati A."/>
            <person name="Goodwin L."/>
            <person name="Peters L."/>
            <person name="Pitluck S."/>
            <person name="Woyke T."/>
            <person name="Kerfeld C."/>
        </authorList>
    </citation>
    <scope>NUCLEOTIDE SEQUENCE [LARGE SCALE GENOMIC DNA]</scope>
    <source>
        <strain evidence="2 3">PCC 9333</strain>
    </source>
</reference>
<feature type="domain" description="Polysaccharide pyruvyl transferase" evidence="1">
    <location>
        <begin position="14"/>
        <end position="351"/>
    </location>
</feature>
<dbReference type="OrthoDB" id="446609at2"/>
<dbReference type="KEGG" id="cep:Cri9333_2783"/>
<organism evidence="2 3">
    <name type="scientific">Crinalium epipsammum PCC 9333</name>
    <dbReference type="NCBI Taxonomy" id="1173022"/>
    <lineage>
        <taxon>Bacteria</taxon>
        <taxon>Bacillati</taxon>
        <taxon>Cyanobacteriota</taxon>
        <taxon>Cyanophyceae</taxon>
        <taxon>Gomontiellales</taxon>
        <taxon>Gomontiellaceae</taxon>
        <taxon>Crinalium</taxon>
    </lineage>
</organism>
<dbReference type="RefSeq" id="WP_015203739.1">
    <property type="nucleotide sequence ID" value="NC_019753.1"/>
</dbReference>
<evidence type="ECO:0000313" key="3">
    <source>
        <dbReference type="Proteomes" id="UP000010472"/>
    </source>
</evidence>
<dbReference type="HOGENOM" id="CLU_686833_0_0_3"/>
<dbReference type="Proteomes" id="UP000010472">
    <property type="component" value="Chromosome"/>
</dbReference>
<accession>K9W1F5</accession>
<dbReference type="eggNOG" id="COG2327">
    <property type="taxonomic scope" value="Bacteria"/>
</dbReference>
<dbReference type="InterPro" id="IPR007345">
    <property type="entry name" value="Polysacch_pyruvyl_Trfase"/>
</dbReference>
<evidence type="ECO:0000259" key="1">
    <source>
        <dbReference type="Pfam" id="PF04230"/>
    </source>
</evidence>
<dbReference type="EMBL" id="CP003620">
    <property type="protein sequence ID" value="AFZ13629.1"/>
    <property type="molecule type" value="Genomic_DNA"/>
</dbReference>
<proteinExistence type="predicted"/>
<dbReference type="PANTHER" id="PTHR36836">
    <property type="entry name" value="COLANIC ACID BIOSYNTHESIS PROTEIN WCAK"/>
    <property type="match status" value="1"/>
</dbReference>